<keyword evidence="3" id="KW-0687">Ribonucleoprotein</keyword>
<comment type="similarity">
    <text evidence="1">Belongs to the universal ribosomal protein uL13 family.</text>
</comment>
<dbReference type="SUPFAM" id="SSF52161">
    <property type="entry name" value="Ribosomal protein L13"/>
    <property type="match status" value="1"/>
</dbReference>
<evidence type="ECO:0000256" key="5">
    <source>
        <dbReference type="ARBA" id="ARBA00035367"/>
    </source>
</evidence>
<dbReference type="GO" id="GO:0006412">
    <property type="term" value="P:translation"/>
    <property type="evidence" value="ECO:0007669"/>
    <property type="project" value="InterPro"/>
</dbReference>
<dbReference type="GO" id="GO:0022625">
    <property type="term" value="C:cytosolic large ribosomal subunit"/>
    <property type="evidence" value="ECO:0007669"/>
    <property type="project" value="TreeGrafter"/>
</dbReference>
<accession>A0A9J6CTN3</accession>
<dbReference type="NCBIfam" id="TIGR01077">
    <property type="entry name" value="L13_A_E"/>
    <property type="match status" value="1"/>
</dbReference>
<evidence type="ECO:0000256" key="1">
    <source>
        <dbReference type="ARBA" id="ARBA00006227"/>
    </source>
</evidence>
<name>A0A9J6CTN3_RHIMP</name>
<dbReference type="FunFam" id="3.90.1180.10:FF:000002">
    <property type="entry name" value="60S ribosomal protein L16"/>
    <property type="match status" value="1"/>
</dbReference>
<keyword evidence="7" id="KW-1185">Reference proteome</keyword>
<dbReference type="GO" id="GO:0017148">
    <property type="term" value="P:negative regulation of translation"/>
    <property type="evidence" value="ECO:0007669"/>
    <property type="project" value="TreeGrafter"/>
</dbReference>
<dbReference type="PANTHER" id="PTHR11545">
    <property type="entry name" value="RIBOSOMAL PROTEIN L13"/>
    <property type="match status" value="1"/>
</dbReference>
<dbReference type="Gene3D" id="3.90.1180.10">
    <property type="entry name" value="Ribosomal protein L13"/>
    <property type="match status" value="1"/>
</dbReference>
<evidence type="ECO:0000256" key="3">
    <source>
        <dbReference type="ARBA" id="ARBA00023274"/>
    </source>
</evidence>
<evidence type="ECO:0000313" key="6">
    <source>
        <dbReference type="EMBL" id="KAH7931669.1"/>
    </source>
</evidence>
<dbReference type="GO" id="GO:0003729">
    <property type="term" value="F:mRNA binding"/>
    <property type="evidence" value="ECO:0007669"/>
    <property type="project" value="TreeGrafter"/>
</dbReference>
<gene>
    <name evidence="6" type="ORF">HPB51_029697</name>
</gene>
<dbReference type="VEuPathDB" id="VectorBase:LOC119174431"/>
<dbReference type="InterPro" id="IPR036899">
    <property type="entry name" value="Ribosomal_uL13_sf"/>
</dbReference>
<proteinExistence type="inferred from homology"/>
<evidence type="ECO:0000256" key="4">
    <source>
        <dbReference type="ARBA" id="ARBA00035201"/>
    </source>
</evidence>
<comment type="caution">
    <text evidence="6">The sequence shown here is derived from an EMBL/GenBank/DDBJ whole genome shotgun (WGS) entry which is preliminary data.</text>
</comment>
<dbReference type="Gene3D" id="6.10.250.3250">
    <property type="match status" value="1"/>
</dbReference>
<evidence type="ECO:0000256" key="2">
    <source>
        <dbReference type="ARBA" id="ARBA00022980"/>
    </source>
</evidence>
<dbReference type="InterPro" id="IPR005822">
    <property type="entry name" value="Ribosomal_uL13"/>
</dbReference>
<protein>
    <recommendedName>
        <fullName evidence="4">Large ribosomal subunit protein uL13</fullName>
    </recommendedName>
    <alternativeName>
        <fullName evidence="5">60S ribosomal protein L13a</fullName>
    </alternativeName>
</protein>
<dbReference type="FunFam" id="6.10.250.3250:FF:000001">
    <property type="entry name" value="60S ribosomal protein L13a"/>
    <property type="match status" value="1"/>
</dbReference>
<dbReference type="EMBL" id="JABSTU010006872">
    <property type="protein sequence ID" value="KAH7931669.1"/>
    <property type="molecule type" value="Genomic_DNA"/>
</dbReference>
<dbReference type="Proteomes" id="UP000821866">
    <property type="component" value="Unassembled WGS sequence"/>
</dbReference>
<evidence type="ECO:0000313" key="7">
    <source>
        <dbReference type="Proteomes" id="UP000821866"/>
    </source>
</evidence>
<organism evidence="6 7">
    <name type="scientific">Rhipicephalus microplus</name>
    <name type="common">Cattle tick</name>
    <name type="synonym">Boophilus microplus</name>
    <dbReference type="NCBI Taxonomy" id="6941"/>
    <lineage>
        <taxon>Eukaryota</taxon>
        <taxon>Metazoa</taxon>
        <taxon>Ecdysozoa</taxon>
        <taxon>Arthropoda</taxon>
        <taxon>Chelicerata</taxon>
        <taxon>Arachnida</taxon>
        <taxon>Acari</taxon>
        <taxon>Parasitiformes</taxon>
        <taxon>Ixodida</taxon>
        <taxon>Ixodoidea</taxon>
        <taxon>Ixodidae</taxon>
        <taxon>Rhipicephalinae</taxon>
        <taxon>Rhipicephalus</taxon>
        <taxon>Boophilus</taxon>
    </lineage>
</organism>
<dbReference type="InterPro" id="IPR005755">
    <property type="entry name" value="Ribosomal_uL13_euk/arc"/>
</dbReference>
<keyword evidence="2" id="KW-0689">Ribosomal protein</keyword>
<dbReference type="GO" id="GO:0003735">
    <property type="term" value="F:structural constituent of ribosome"/>
    <property type="evidence" value="ECO:0007669"/>
    <property type="project" value="InterPro"/>
</dbReference>
<dbReference type="CDD" id="cd00392">
    <property type="entry name" value="Ribosomal_L13"/>
    <property type="match status" value="1"/>
</dbReference>
<reference evidence="6" key="1">
    <citation type="journal article" date="2020" name="Cell">
        <title>Large-Scale Comparative Analyses of Tick Genomes Elucidate Their Genetic Diversity and Vector Capacities.</title>
        <authorList>
            <consortium name="Tick Genome and Microbiome Consortium (TIGMIC)"/>
            <person name="Jia N."/>
            <person name="Wang J."/>
            <person name="Shi W."/>
            <person name="Du L."/>
            <person name="Sun Y."/>
            <person name="Zhan W."/>
            <person name="Jiang J.F."/>
            <person name="Wang Q."/>
            <person name="Zhang B."/>
            <person name="Ji P."/>
            <person name="Bell-Sakyi L."/>
            <person name="Cui X.M."/>
            <person name="Yuan T.T."/>
            <person name="Jiang B.G."/>
            <person name="Yang W.F."/>
            <person name="Lam T.T."/>
            <person name="Chang Q.C."/>
            <person name="Ding S.J."/>
            <person name="Wang X.J."/>
            <person name="Zhu J.G."/>
            <person name="Ruan X.D."/>
            <person name="Zhao L."/>
            <person name="Wei J.T."/>
            <person name="Ye R.Z."/>
            <person name="Que T.C."/>
            <person name="Du C.H."/>
            <person name="Zhou Y.H."/>
            <person name="Cheng J.X."/>
            <person name="Dai P.F."/>
            <person name="Guo W.B."/>
            <person name="Han X.H."/>
            <person name="Huang E.J."/>
            <person name="Li L.F."/>
            <person name="Wei W."/>
            <person name="Gao Y.C."/>
            <person name="Liu J.Z."/>
            <person name="Shao H.Z."/>
            <person name="Wang X."/>
            <person name="Wang C.C."/>
            <person name="Yang T.C."/>
            <person name="Huo Q.B."/>
            <person name="Li W."/>
            <person name="Chen H.Y."/>
            <person name="Chen S.E."/>
            <person name="Zhou L.G."/>
            <person name="Ni X.B."/>
            <person name="Tian J.H."/>
            <person name="Sheng Y."/>
            <person name="Liu T."/>
            <person name="Pan Y.S."/>
            <person name="Xia L.Y."/>
            <person name="Li J."/>
            <person name="Zhao F."/>
            <person name="Cao W.C."/>
        </authorList>
    </citation>
    <scope>NUCLEOTIDE SEQUENCE</scope>
    <source>
        <strain evidence="6">Rmic-2018</strain>
    </source>
</reference>
<sequence>MLVILRIYIWSDNPACVVLSSERTPLLALFSGQHDWVFAEAHYHRRPRPLTWPSVSVSSKDTASWPAGGGRAMRRICISGSFFRNKLKYLDFLRKRCNVNPARGPYHFRAPSKILWRTVRGMLPHKTKRGSLALDRLKVFEGVPPPYHRMKRMVVPSALRVLRLNPRRRYCTLGRLGHEVGWKYQSVIESLELKRKAKAALYHKAKKSDRKLLAKAKELSAKQVEPMAKVIKSYGYAV</sequence>
<dbReference type="AlphaFoldDB" id="A0A9J6CTN3"/>
<reference evidence="6" key="2">
    <citation type="submission" date="2021-09" db="EMBL/GenBank/DDBJ databases">
        <authorList>
            <person name="Jia N."/>
            <person name="Wang J."/>
            <person name="Shi W."/>
            <person name="Du L."/>
            <person name="Sun Y."/>
            <person name="Zhan W."/>
            <person name="Jiang J."/>
            <person name="Wang Q."/>
            <person name="Zhang B."/>
            <person name="Ji P."/>
            <person name="Sakyi L.B."/>
            <person name="Cui X."/>
            <person name="Yuan T."/>
            <person name="Jiang B."/>
            <person name="Yang W."/>
            <person name="Lam T.T.-Y."/>
            <person name="Chang Q."/>
            <person name="Ding S."/>
            <person name="Wang X."/>
            <person name="Zhu J."/>
            <person name="Ruan X."/>
            <person name="Zhao L."/>
            <person name="Wei J."/>
            <person name="Que T."/>
            <person name="Du C."/>
            <person name="Cheng J."/>
            <person name="Dai P."/>
            <person name="Han X."/>
            <person name="Huang E."/>
            <person name="Gao Y."/>
            <person name="Liu J."/>
            <person name="Shao H."/>
            <person name="Ye R."/>
            <person name="Li L."/>
            <person name="Wei W."/>
            <person name="Wang X."/>
            <person name="Wang C."/>
            <person name="Huo Q."/>
            <person name="Li W."/>
            <person name="Guo W."/>
            <person name="Chen H."/>
            <person name="Chen S."/>
            <person name="Zhou L."/>
            <person name="Zhou L."/>
            <person name="Ni X."/>
            <person name="Tian J."/>
            <person name="Zhou Y."/>
            <person name="Sheng Y."/>
            <person name="Liu T."/>
            <person name="Pan Y."/>
            <person name="Xia L."/>
            <person name="Li J."/>
            <person name="Zhao F."/>
            <person name="Cao W."/>
        </authorList>
    </citation>
    <scope>NUCLEOTIDE SEQUENCE</scope>
    <source>
        <strain evidence="6">Rmic-2018</strain>
        <tissue evidence="6">Larvae</tissue>
    </source>
</reference>
<dbReference type="PANTHER" id="PTHR11545:SF3">
    <property type="entry name" value="LARGE RIBOSOMAL SUBUNIT PROTEIN UL13"/>
    <property type="match status" value="1"/>
</dbReference>
<dbReference type="Pfam" id="PF00572">
    <property type="entry name" value="Ribosomal_L13"/>
    <property type="match status" value="1"/>
</dbReference>